<dbReference type="InterPro" id="IPR003591">
    <property type="entry name" value="Leu-rich_rpt_typical-subtyp"/>
</dbReference>
<comment type="similarity">
    <text evidence="2">Belongs to the protein kinase superfamily. Ser/Thr protein kinase family.</text>
</comment>
<dbReference type="InterPro" id="IPR011009">
    <property type="entry name" value="Kinase-like_dom_sf"/>
</dbReference>
<gene>
    <name evidence="11" type="ORF">KSP40_PGU007872</name>
</gene>
<evidence type="ECO:0000256" key="7">
    <source>
        <dbReference type="ARBA" id="ARBA00023136"/>
    </source>
</evidence>
<dbReference type="PROSITE" id="PS50011">
    <property type="entry name" value="PROTEIN_KINASE_DOM"/>
    <property type="match status" value="1"/>
</dbReference>
<evidence type="ECO:0000259" key="10">
    <source>
        <dbReference type="PROSITE" id="PS50011"/>
    </source>
</evidence>
<dbReference type="SMART" id="SM00369">
    <property type="entry name" value="LRR_TYP"/>
    <property type="match status" value="4"/>
</dbReference>
<dbReference type="Pfam" id="PF00069">
    <property type="entry name" value="Pkinase"/>
    <property type="match status" value="1"/>
</dbReference>
<proteinExistence type="inferred from homology"/>
<dbReference type="InterPro" id="IPR008271">
    <property type="entry name" value="Ser/Thr_kinase_AS"/>
</dbReference>
<evidence type="ECO:0000256" key="5">
    <source>
        <dbReference type="ARBA" id="ARBA00022737"/>
    </source>
</evidence>
<feature type="transmembrane region" description="Helical" evidence="9">
    <location>
        <begin position="392"/>
        <end position="412"/>
    </location>
</feature>
<evidence type="ECO:0000256" key="8">
    <source>
        <dbReference type="SAM" id="MobiDB-lite"/>
    </source>
</evidence>
<dbReference type="PROSITE" id="PS00108">
    <property type="entry name" value="PROTEIN_KINASE_ST"/>
    <property type="match status" value="1"/>
</dbReference>
<dbReference type="CDD" id="cd14066">
    <property type="entry name" value="STKc_IRAK"/>
    <property type="match status" value="1"/>
</dbReference>
<reference evidence="11 12" key="1">
    <citation type="journal article" date="2022" name="Nat. Plants">
        <title>Genomes of leafy and leafless Platanthera orchids illuminate the evolution of mycoheterotrophy.</title>
        <authorList>
            <person name="Li M.H."/>
            <person name="Liu K.W."/>
            <person name="Li Z."/>
            <person name="Lu H.C."/>
            <person name="Ye Q.L."/>
            <person name="Zhang D."/>
            <person name="Wang J.Y."/>
            <person name="Li Y.F."/>
            <person name="Zhong Z.M."/>
            <person name="Liu X."/>
            <person name="Yu X."/>
            <person name="Liu D.K."/>
            <person name="Tu X.D."/>
            <person name="Liu B."/>
            <person name="Hao Y."/>
            <person name="Liao X.Y."/>
            <person name="Jiang Y.T."/>
            <person name="Sun W.H."/>
            <person name="Chen J."/>
            <person name="Chen Y.Q."/>
            <person name="Ai Y."/>
            <person name="Zhai J.W."/>
            <person name="Wu S.S."/>
            <person name="Zhou Z."/>
            <person name="Hsiao Y.Y."/>
            <person name="Wu W.L."/>
            <person name="Chen Y.Y."/>
            <person name="Lin Y.F."/>
            <person name="Hsu J.L."/>
            <person name="Li C.Y."/>
            <person name="Wang Z.W."/>
            <person name="Zhao X."/>
            <person name="Zhong W.Y."/>
            <person name="Ma X.K."/>
            <person name="Ma L."/>
            <person name="Huang J."/>
            <person name="Chen G.Z."/>
            <person name="Huang M.Z."/>
            <person name="Huang L."/>
            <person name="Peng D.H."/>
            <person name="Luo Y.B."/>
            <person name="Zou S.Q."/>
            <person name="Chen S.P."/>
            <person name="Lan S."/>
            <person name="Tsai W.C."/>
            <person name="Van de Peer Y."/>
            <person name="Liu Z.J."/>
        </authorList>
    </citation>
    <scope>NUCLEOTIDE SEQUENCE [LARGE SCALE GENOMIC DNA]</scope>
    <source>
        <strain evidence="11">Lor288</strain>
    </source>
</reference>
<evidence type="ECO:0000313" key="11">
    <source>
        <dbReference type="EMBL" id="KAK8938204.1"/>
    </source>
</evidence>
<evidence type="ECO:0000256" key="6">
    <source>
        <dbReference type="ARBA" id="ARBA00022989"/>
    </source>
</evidence>
<dbReference type="Pfam" id="PF00560">
    <property type="entry name" value="LRR_1"/>
    <property type="match status" value="2"/>
</dbReference>
<dbReference type="InterPro" id="IPR013210">
    <property type="entry name" value="LRR_N_plant-typ"/>
</dbReference>
<dbReference type="InterPro" id="IPR000719">
    <property type="entry name" value="Prot_kinase_dom"/>
</dbReference>
<dbReference type="SUPFAM" id="SSF56112">
    <property type="entry name" value="Protein kinase-like (PK-like)"/>
    <property type="match status" value="1"/>
</dbReference>
<dbReference type="PANTHER" id="PTHR48007:SF83">
    <property type="entry name" value="PROTEIN KINASE DOMAIN-CONTAINING PROTEIN"/>
    <property type="match status" value="1"/>
</dbReference>
<dbReference type="InterPro" id="IPR032675">
    <property type="entry name" value="LRR_dom_sf"/>
</dbReference>
<organism evidence="11 12">
    <name type="scientific">Platanthera guangdongensis</name>
    <dbReference type="NCBI Taxonomy" id="2320717"/>
    <lineage>
        <taxon>Eukaryota</taxon>
        <taxon>Viridiplantae</taxon>
        <taxon>Streptophyta</taxon>
        <taxon>Embryophyta</taxon>
        <taxon>Tracheophyta</taxon>
        <taxon>Spermatophyta</taxon>
        <taxon>Magnoliopsida</taxon>
        <taxon>Liliopsida</taxon>
        <taxon>Asparagales</taxon>
        <taxon>Orchidaceae</taxon>
        <taxon>Orchidoideae</taxon>
        <taxon>Orchideae</taxon>
        <taxon>Orchidinae</taxon>
        <taxon>Platanthera</taxon>
    </lineage>
</organism>
<keyword evidence="6 9" id="KW-1133">Transmembrane helix</keyword>
<comment type="subcellular location">
    <subcellularLocation>
        <location evidence="1">Membrane</location>
    </subcellularLocation>
</comment>
<keyword evidence="12" id="KW-1185">Reference proteome</keyword>
<keyword evidence="4 9" id="KW-0812">Transmembrane</keyword>
<name>A0ABR2LEQ1_9ASPA</name>
<evidence type="ECO:0000256" key="9">
    <source>
        <dbReference type="SAM" id="Phobius"/>
    </source>
</evidence>
<dbReference type="PANTHER" id="PTHR48007">
    <property type="entry name" value="LEUCINE-RICH REPEAT RECEPTOR-LIKE PROTEIN KINASE PXC1"/>
    <property type="match status" value="1"/>
</dbReference>
<dbReference type="Proteomes" id="UP001412067">
    <property type="component" value="Unassembled WGS sequence"/>
</dbReference>
<evidence type="ECO:0000256" key="2">
    <source>
        <dbReference type="ARBA" id="ARBA00008684"/>
    </source>
</evidence>
<dbReference type="EMBL" id="JBBWWR010000021">
    <property type="protein sequence ID" value="KAK8938204.1"/>
    <property type="molecule type" value="Genomic_DNA"/>
</dbReference>
<dbReference type="Gene3D" id="1.10.510.10">
    <property type="entry name" value="Transferase(Phosphotransferase) domain 1"/>
    <property type="match status" value="1"/>
</dbReference>
<keyword evidence="3" id="KW-0433">Leucine-rich repeat</keyword>
<dbReference type="SMART" id="SM00220">
    <property type="entry name" value="S_TKc"/>
    <property type="match status" value="1"/>
</dbReference>
<dbReference type="InterPro" id="IPR046959">
    <property type="entry name" value="PRK1-6/SRF4-like"/>
</dbReference>
<feature type="domain" description="Protein kinase" evidence="10">
    <location>
        <begin position="475"/>
        <end position="772"/>
    </location>
</feature>
<evidence type="ECO:0000313" key="12">
    <source>
        <dbReference type="Proteomes" id="UP001412067"/>
    </source>
</evidence>
<dbReference type="InterPro" id="IPR001611">
    <property type="entry name" value="Leu-rich_rpt"/>
</dbReference>
<dbReference type="Pfam" id="PF13855">
    <property type="entry name" value="LRR_8"/>
    <property type="match status" value="1"/>
</dbReference>
<sequence>MLTSAKNPGIRDPASSVARRESGTLSSSSSTPLSISLEELTATSTSSSSSSLADLNTLQISILRPKSHPLMEFPHVPFLILLIFSPFLLPSVSGLSAEGLSLLKFRDSISQDPEGSMTNWNSSSQDPCSWNGLTCEDGEVVSLSIPKKSLFGPLHPSLGSLRSLRHINLRNNKLFGPLPHEIFSPRGLQSLVLLGNNFTGSIPWEIGSLAFLQVLDLSQNSFSGSLPNSFTNLTRLRTLYLSHNSFSGSLPIGFGSSLLSVEELNLSFNKFNGSIPGDIGNLSNLHGTADFSHNLFSGLIPESFGRLPEKVYIDLSYNNLTGPIPQSGALENRGPTAFIGNPGLCGPPLKNSCFFGLPSTDPFLPKGNYTTPPSINYRGTISRRRGLTRREIAAIVVSDVVGICMIALVFFYCYCRAMGLKMKQGSLPSEKVSKAKKECMCFRRDESETVSENVEHLDLVPLDARVSFSLDELLKASAFVLGKSGIGIVYKVVLDDGLTFAVRRLGEGGLQRFSEFKNEVEAIGKVKHPNIVALRAYYWSVEEKLLVYDYIPNGKLSAAIHGRGSMASQPLTWEMRLKIIRGIAKGLTFLHEFSPKKYVHGDLKPGNILLGQNIEPYISDFGLGRLANIAGSFPLLQSNRITADKHHKELSDISASPLMSSSSCYQAPEALKILKPSQKWDVYSYGVILLELISGRSPVVLLETSEMDLVQWVQFCIEDKKPLSDVLDPFLAHEPDRDDEIVVVLKIALACVQTNPERRPSMRMIMDALNKISNTS</sequence>
<protein>
    <submittedName>
        <fullName evidence="11">Inactive leucine-rich repeat receptor-like protein kinase</fullName>
    </submittedName>
</protein>
<accession>A0ABR2LEQ1</accession>
<feature type="region of interest" description="Disordered" evidence="8">
    <location>
        <begin position="1"/>
        <end position="31"/>
    </location>
</feature>
<keyword evidence="5" id="KW-0677">Repeat</keyword>
<comment type="caution">
    <text evidence="11">The sequence shown here is derived from an EMBL/GenBank/DDBJ whole genome shotgun (WGS) entry which is preliminary data.</text>
</comment>
<evidence type="ECO:0000256" key="1">
    <source>
        <dbReference type="ARBA" id="ARBA00004370"/>
    </source>
</evidence>
<keyword evidence="7 9" id="KW-0472">Membrane</keyword>
<dbReference type="SUPFAM" id="SSF52058">
    <property type="entry name" value="L domain-like"/>
    <property type="match status" value="1"/>
</dbReference>
<dbReference type="Gene3D" id="3.30.200.20">
    <property type="entry name" value="Phosphorylase Kinase, domain 1"/>
    <property type="match status" value="1"/>
</dbReference>
<evidence type="ECO:0000256" key="4">
    <source>
        <dbReference type="ARBA" id="ARBA00022692"/>
    </source>
</evidence>
<dbReference type="Gene3D" id="3.80.10.10">
    <property type="entry name" value="Ribonuclease Inhibitor"/>
    <property type="match status" value="2"/>
</dbReference>
<evidence type="ECO:0000256" key="3">
    <source>
        <dbReference type="ARBA" id="ARBA00022614"/>
    </source>
</evidence>
<dbReference type="Pfam" id="PF08263">
    <property type="entry name" value="LRRNT_2"/>
    <property type="match status" value="1"/>
</dbReference>